<name>A0A6D2JVV2_9BRAS</name>
<feature type="domain" description="FBD" evidence="1">
    <location>
        <begin position="374"/>
        <end position="443"/>
    </location>
</feature>
<dbReference type="AlphaFoldDB" id="A0A6D2JVV2"/>
<accession>A0A6D2JVV2</accession>
<dbReference type="InterPro" id="IPR001810">
    <property type="entry name" value="F-box_dom"/>
</dbReference>
<dbReference type="InterPro" id="IPR032675">
    <property type="entry name" value="LRR_dom_sf"/>
</dbReference>
<evidence type="ECO:0000259" key="1">
    <source>
        <dbReference type="SMART" id="SM00579"/>
    </source>
</evidence>
<dbReference type="InterPro" id="IPR006566">
    <property type="entry name" value="FBD"/>
</dbReference>
<dbReference type="InterPro" id="IPR055357">
    <property type="entry name" value="LRR_At1g61320_AtMIF1"/>
</dbReference>
<dbReference type="InterPro" id="IPR050232">
    <property type="entry name" value="FBL13/AtMIF1-like"/>
</dbReference>
<reference evidence="2 4" key="1">
    <citation type="submission" date="2020-01" db="EMBL/GenBank/DDBJ databases">
        <authorList>
            <person name="Mishra B."/>
        </authorList>
    </citation>
    <scope>NUCLEOTIDE SEQUENCE [LARGE SCALE GENOMIC DNA]</scope>
</reference>
<dbReference type="OrthoDB" id="1059358at2759"/>
<dbReference type="SUPFAM" id="SSF81383">
    <property type="entry name" value="F-box domain"/>
    <property type="match status" value="1"/>
</dbReference>
<dbReference type="EMBL" id="CACVBM020001605">
    <property type="protein sequence ID" value="CAA7055000.1"/>
    <property type="molecule type" value="Genomic_DNA"/>
</dbReference>
<evidence type="ECO:0000313" key="4">
    <source>
        <dbReference type="Proteomes" id="UP000467841"/>
    </source>
</evidence>
<dbReference type="CDD" id="cd22160">
    <property type="entry name" value="F-box_AtFBL13-like"/>
    <property type="match status" value="1"/>
</dbReference>
<dbReference type="PANTHER" id="PTHR31900">
    <property type="entry name" value="F-BOX/RNI SUPERFAMILY PROTEIN-RELATED"/>
    <property type="match status" value="1"/>
</dbReference>
<dbReference type="EMBL" id="CACVBM020001233">
    <property type="protein sequence ID" value="CAA7040732.1"/>
    <property type="molecule type" value="Genomic_DNA"/>
</dbReference>
<dbReference type="Proteomes" id="UP000467841">
    <property type="component" value="Unassembled WGS sequence"/>
</dbReference>
<proteinExistence type="predicted"/>
<dbReference type="Gene3D" id="1.20.1280.50">
    <property type="match status" value="1"/>
</dbReference>
<dbReference type="PANTHER" id="PTHR31900:SF34">
    <property type="entry name" value="EMB|CAB62440.1-RELATED"/>
    <property type="match status" value="1"/>
</dbReference>
<dbReference type="Pfam" id="PF23622">
    <property type="entry name" value="LRR_At1g61320_AtMIF1"/>
    <property type="match status" value="1"/>
</dbReference>
<protein>
    <recommendedName>
        <fullName evidence="1">FBD domain-containing protein</fullName>
    </recommendedName>
</protein>
<dbReference type="SMART" id="SM00579">
    <property type="entry name" value="FBD"/>
    <property type="match status" value="1"/>
</dbReference>
<dbReference type="Gene3D" id="3.80.10.10">
    <property type="entry name" value="Ribonuclease Inhibitor"/>
    <property type="match status" value="1"/>
</dbReference>
<keyword evidence="4" id="KW-1185">Reference proteome</keyword>
<sequence>MEAEKTQSKRGGESIDDQRDRISELPDALILQILSLLPTKSAIATSVLSKPWQFHWKMLPKLKFDHCDHITERGTLSKNVCKVLLSHKAPVLESLHIDIRSGTCYNTDIETWGEIANSRLVRNLAIHVETWKSFYTFPKSLYNSETLETLTLKGFVFEEDVAVPSSQVCLKSLKTLHIQSAFFRGEEFVKLLSGCANLENLLLDLCGYLCKVKTFAIAVPSLQRLSIYDSYDSGRDCGYVIDAPSLKYLKIEGEHGLKFRLTENVTKLEEAYIVDVSYHTINENLLESLTSVKRLSLELVPLKEVKFPTDSIFYQLVSLEIYTSTNAWWDLLTFMLDSSPILQVLKLINTQKRGGWRQGFVAGRKWKQPENVPECLLFHLETFMWTGSDEGLVEEEKEVAKYILKNTNLLERASFSSIRMSSEDRLELECVVRASNSCQILFE</sequence>
<gene>
    <name evidence="2" type="ORF">MERR_LOCUS27967</name>
    <name evidence="3" type="ORF">MERR_LOCUS42236</name>
</gene>
<organism evidence="2 4">
    <name type="scientific">Microthlaspi erraticum</name>
    <dbReference type="NCBI Taxonomy" id="1685480"/>
    <lineage>
        <taxon>Eukaryota</taxon>
        <taxon>Viridiplantae</taxon>
        <taxon>Streptophyta</taxon>
        <taxon>Embryophyta</taxon>
        <taxon>Tracheophyta</taxon>
        <taxon>Spermatophyta</taxon>
        <taxon>Magnoliopsida</taxon>
        <taxon>eudicotyledons</taxon>
        <taxon>Gunneridae</taxon>
        <taxon>Pentapetalae</taxon>
        <taxon>rosids</taxon>
        <taxon>malvids</taxon>
        <taxon>Brassicales</taxon>
        <taxon>Brassicaceae</taxon>
        <taxon>Coluteocarpeae</taxon>
        <taxon>Microthlaspi</taxon>
    </lineage>
</organism>
<dbReference type="InterPro" id="IPR036047">
    <property type="entry name" value="F-box-like_dom_sf"/>
</dbReference>
<evidence type="ECO:0000313" key="3">
    <source>
        <dbReference type="EMBL" id="CAA7055000.1"/>
    </source>
</evidence>
<dbReference type="SUPFAM" id="SSF52058">
    <property type="entry name" value="L domain-like"/>
    <property type="match status" value="1"/>
</dbReference>
<dbReference type="Pfam" id="PF00646">
    <property type="entry name" value="F-box"/>
    <property type="match status" value="1"/>
</dbReference>
<dbReference type="InterPro" id="IPR053781">
    <property type="entry name" value="F-box_AtFBL13-like"/>
</dbReference>
<evidence type="ECO:0000313" key="2">
    <source>
        <dbReference type="EMBL" id="CAA7040732.1"/>
    </source>
</evidence>